<feature type="domain" description="HTH marR-type" evidence="6">
    <location>
        <begin position="9"/>
        <end position="145"/>
    </location>
</feature>
<dbReference type="EMBL" id="BAAAZR010000039">
    <property type="protein sequence ID" value="GAA3837134.1"/>
    <property type="molecule type" value="Genomic_DNA"/>
</dbReference>
<evidence type="ECO:0000256" key="2">
    <source>
        <dbReference type="ARBA" id="ARBA00022490"/>
    </source>
</evidence>
<organism evidence="7 8">
    <name type="scientific">Sphaerisporangium flaviroseum</name>
    <dbReference type="NCBI Taxonomy" id="509199"/>
    <lineage>
        <taxon>Bacteria</taxon>
        <taxon>Bacillati</taxon>
        <taxon>Actinomycetota</taxon>
        <taxon>Actinomycetes</taxon>
        <taxon>Streptosporangiales</taxon>
        <taxon>Streptosporangiaceae</taxon>
        <taxon>Sphaerisporangium</taxon>
    </lineage>
</organism>
<keyword evidence="3" id="KW-0805">Transcription regulation</keyword>
<dbReference type="InterPro" id="IPR000835">
    <property type="entry name" value="HTH_MarR-typ"/>
</dbReference>
<comment type="caution">
    <text evidence="7">The sequence shown here is derived from an EMBL/GenBank/DDBJ whole genome shotgun (WGS) entry which is preliminary data.</text>
</comment>
<evidence type="ECO:0000256" key="3">
    <source>
        <dbReference type="ARBA" id="ARBA00023015"/>
    </source>
</evidence>
<keyword evidence="2" id="KW-0963">Cytoplasm</keyword>
<evidence type="ECO:0000256" key="5">
    <source>
        <dbReference type="ARBA" id="ARBA00023163"/>
    </source>
</evidence>
<evidence type="ECO:0000259" key="6">
    <source>
        <dbReference type="PROSITE" id="PS50995"/>
    </source>
</evidence>
<evidence type="ECO:0000313" key="7">
    <source>
        <dbReference type="EMBL" id="GAA3837134.1"/>
    </source>
</evidence>
<dbReference type="PANTHER" id="PTHR33164:SF5">
    <property type="entry name" value="ORGANIC HYDROPEROXIDE RESISTANCE TRANSCRIPTIONAL REGULATOR"/>
    <property type="match status" value="1"/>
</dbReference>
<dbReference type="Gene3D" id="1.10.10.10">
    <property type="entry name" value="Winged helix-like DNA-binding domain superfamily/Winged helix DNA-binding domain"/>
    <property type="match status" value="1"/>
</dbReference>
<keyword evidence="8" id="KW-1185">Reference proteome</keyword>
<accession>A0ABP7J971</accession>
<dbReference type="InterPro" id="IPR036388">
    <property type="entry name" value="WH-like_DNA-bd_sf"/>
</dbReference>
<keyword evidence="5" id="KW-0804">Transcription</keyword>
<dbReference type="SMART" id="SM00347">
    <property type="entry name" value="HTH_MARR"/>
    <property type="match status" value="1"/>
</dbReference>
<dbReference type="RefSeq" id="WP_344950300.1">
    <property type="nucleotide sequence ID" value="NZ_BAAAZR010000039.1"/>
</dbReference>
<dbReference type="PROSITE" id="PS50995">
    <property type="entry name" value="HTH_MARR_2"/>
    <property type="match status" value="1"/>
</dbReference>
<comment type="subcellular location">
    <subcellularLocation>
        <location evidence="1">Cytoplasm</location>
    </subcellularLocation>
</comment>
<dbReference type="Proteomes" id="UP001500888">
    <property type="component" value="Unassembled WGS sequence"/>
</dbReference>
<dbReference type="Pfam" id="PF22381">
    <property type="entry name" value="Staph_reg_Sar_Rot"/>
    <property type="match status" value="1"/>
</dbReference>
<name>A0ABP7J971_9ACTN</name>
<evidence type="ECO:0000313" key="8">
    <source>
        <dbReference type="Proteomes" id="UP001500888"/>
    </source>
</evidence>
<dbReference type="InterPro" id="IPR055166">
    <property type="entry name" value="Transc_reg_Sar_Rot_HTH"/>
</dbReference>
<dbReference type="PANTHER" id="PTHR33164">
    <property type="entry name" value="TRANSCRIPTIONAL REGULATOR, MARR FAMILY"/>
    <property type="match status" value="1"/>
</dbReference>
<dbReference type="InterPro" id="IPR036390">
    <property type="entry name" value="WH_DNA-bd_sf"/>
</dbReference>
<dbReference type="InterPro" id="IPR039422">
    <property type="entry name" value="MarR/SlyA-like"/>
</dbReference>
<reference evidence="8" key="1">
    <citation type="journal article" date="2019" name="Int. J. Syst. Evol. Microbiol.">
        <title>The Global Catalogue of Microorganisms (GCM) 10K type strain sequencing project: providing services to taxonomists for standard genome sequencing and annotation.</title>
        <authorList>
            <consortium name="The Broad Institute Genomics Platform"/>
            <consortium name="The Broad Institute Genome Sequencing Center for Infectious Disease"/>
            <person name="Wu L."/>
            <person name="Ma J."/>
        </authorList>
    </citation>
    <scope>NUCLEOTIDE SEQUENCE [LARGE SCALE GENOMIC DNA]</scope>
    <source>
        <strain evidence="8">JCM 16908</strain>
    </source>
</reference>
<keyword evidence="4" id="KW-0238">DNA-binding</keyword>
<evidence type="ECO:0000256" key="1">
    <source>
        <dbReference type="ARBA" id="ARBA00004496"/>
    </source>
</evidence>
<gene>
    <name evidence="7" type="ORF">GCM10022226_69000</name>
</gene>
<evidence type="ECO:0000256" key="4">
    <source>
        <dbReference type="ARBA" id="ARBA00023125"/>
    </source>
</evidence>
<proteinExistence type="predicted"/>
<protein>
    <submittedName>
        <fullName evidence="7">MarR family transcriptional regulator</fullName>
    </submittedName>
</protein>
<sequence length="153" mass="17069">MKDELLRLDRQVCFAVHATSRALDGVYRRELAELGLTYPQYLVMLVLWEHQPAAGDPPLTLKRLGQALRLDSGTLSPLLKRLEAAGLVRRDRDTRDERSLHVRLTPAGAALRARARKVPERVFAATGLDESELTHLRQVLARVTTALDAEAAI</sequence>
<dbReference type="PRINTS" id="PR00598">
    <property type="entry name" value="HTHMARR"/>
</dbReference>
<dbReference type="SUPFAM" id="SSF46785">
    <property type="entry name" value="Winged helix' DNA-binding domain"/>
    <property type="match status" value="1"/>
</dbReference>